<proteinExistence type="predicted"/>
<sequence>MTSDADILIIGGGLAGLTAGIHLAQHGLRVTLIEKHPYPQHKVCGEYVSNEVLPYLEQLGIVFDDVAPSRIERFLFSTVAGKTIESRLPLGGFGISRYVFDAILYRKALADGVLIVQDQVIDVQFKNDSFDATTLTGNTYTSKIVIGAYGKRSGLDKQLGRRFIEENSPWMGVKAHYRASFPDDLVSLHHFEGGYCGLSQVENNVVNACYLVSYNSFKKHKNVMAFQQQVLSQNPFLNEFFATAVPLFEKPLTISQISFARKEPVEKHVLMCGDTAGVIHPLCGNGMAMAIHSARIVSELIVQFFRKSITSRADLEHRYLTSWNNAFKTRLTTGRIIQSLLQNATLSSALMGSLQRMPAALPLIIRRTHGRPMDKPLNDAILSN</sequence>
<dbReference type="Gene3D" id="3.50.50.60">
    <property type="entry name" value="FAD/NAD(P)-binding domain"/>
    <property type="match status" value="1"/>
</dbReference>
<keyword evidence="3" id="KW-1185">Reference proteome</keyword>
<gene>
    <name evidence="2" type="ORF">GK108_14015</name>
</gene>
<dbReference type="PANTHER" id="PTHR42685:SF22">
    <property type="entry name" value="CONDITIONED MEDIUM FACTOR RECEPTOR 1"/>
    <property type="match status" value="1"/>
</dbReference>
<comment type="caution">
    <text evidence="2">The sequence shown here is derived from an EMBL/GenBank/DDBJ whole genome shotgun (WGS) entry which is preliminary data.</text>
</comment>
<dbReference type="InterPro" id="IPR036188">
    <property type="entry name" value="FAD/NAD-bd_sf"/>
</dbReference>
<dbReference type="GO" id="GO:0071949">
    <property type="term" value="F:FAD binding"/>
    <property type="evidence" value="ECO:0007669"/>
    <property type="project" value="InterPro"/>
</dbReference>
<dbReference type="Proteomes" id="UP000474175">
    <property type="component" value="Unassembled WGS sequence"/>
</dbReference>
<name>A0A6L9L6A2_9BACT</name>
<organism evidence="2 3">
    <name type="scientific">Spirosoma terrae</name>
    <dbReference type="NCBI Taxonomy" id="1968276"/>
    <lineage>
        <taxon>Bacteria</taxon>
        <taxon>Pseudomonadati</taxon>
        <taxon>Bacteroidota</taxon>
        <taxon>Cytophagia</taxon>
        <taxon>Cytophagales</taxon>
        <taxon>Cytophagaceae</taxon>
        <taxon>Spirosoma</taxon>
    </lineage>
</organism>
<dbReference type="PANTHER" id="PTHR42685">
    <property type="entry name" value="GERANYLGERANYL DIPHOSPHATE REDUCTASE"/>
    <property type="match status" value="1"/>
</dbReference>
<dbReference type="SUPFAM" id="SSF51905">
    <property type="entry name" value="FAD/NAD(P)-binding domain"/>
    <property type="match status" value="1"/>
</dbReference>
<dbReference type="EMBL" id="JAAFZH010000005">
    <property type="protein sequence ID" value="NDU95994.1"/>
    <property type="molecule type" value="Genomic_DNA"/>
</dbReference>
<dbReference type="InterPro" id="IPR050407">
    <property type="entry name" value="Geranylgeranyl_reductase"/>
</dbReference>
<evidence type="ECO:0000313" key="2">
    <source>
        <dbReference type="EMBL" id="NDU95994.1"/>
    </source>
</evidence>
<reference evidence="2 3" key="1">
    <citation type="submission" date="2020-02" db="EMBL/GenBank/DDBJ databases">
        <title>Draft genome sequence of two Spirosoma agri KCTC 52727 and Spirosoma terrae KCTC 52035.</title>
        <authorList>
            <person name="Rojas J."/>
            <person name="Ambika Manirajan B."/>
            <person name="Suarez C."/>
            <person name="Ratering S."/>
            <person name="Schnell S."/>
        </authorList>
    </citation>
    <scope>NUCLEOTIDE SEQUENCE [LARGE SCALE GENOMIC DNA]</scope>
    <source>
        <strain evidence="2 3">KCTC 52035</strain>
    </source>
</reference>
<dbReference type="PRINTS" id="PR00420">
    <property type="entry name" value="RNGMNOXGNASE"/>
</dbReference>
<dbReference type="InterPro" id="IPR002938">
    <property type="entry name" value="FAD-bd"/>
</dbReference>
<protein>
    <submittedName>
        <fullName evidence="2">FAD-dependent oxidoreductase</fullName>
    </submittedName>
</protein>
<dbReference type="Pfam" id="PF01494">
    <property type="entry name" value="FAD_binding_3"/>
    <property type="match status" value="1"/>
</dbReference>
<dbReference type="AlphaFoldDB" id="A0A6L9L6A2"/>
<evidence type="ECO:0000259" key="1">
    <source>
        <dbReference type="Pfam" id="PF01494"/>
    </source>
</evidence>
<evidence type="ECO:0000313" key="3">
    <source>
        <dbReference type="Proteomes" id="UP000474175"/>
    </source>
</evidence>
<accession>A0A6L9L6A2</accession>
<feature type="domain" description="FAD-binding" evidence="1">
    <location>
        <begin position="5"/>
        <end position="297"/>
    </location>
</feature>